<comment type="caution">
    <text evidence="12">The sequence shown here is derived from an EMBL/GenBank/DDBJ whole genome shotgun (WGS) entry which is preliminary data.</text>
</comment>
<keyword evidence="3" id="KW-1134">Transmembrane beta strand</keyword>
<evidence type="ECO:0000256" key="1">
    <source>
        <dbReference type="ARBA" id="ARBA00004496"/>
    </source>
</evidence>
<dbReference type="Pfam" id="PF26164">
    <property type="entry name" value="Bact_GSDM"/>
    <property type="match status" value="1"/>
</dbReference>
<protein>
    <recommendedName>
        <fullName evidence="10">Gasdermin bGSDM</fullName>
    </recommendedName>
    <alternativeName>
        <fullName evidence="11">Bacterial gasdermin</fullName>
    </alternativeName>
</protein>
<evidence type="ECO:0000256" key="5">
    <source>
        <dbReference type="ARBA" id="ARBA00022490"/>
    </source>
</evidence>
<keyword evidence="13" id="KW-1185">Reference proteome</keyword>
<dbReference type="Proteomes" id="UP001474120">
    <property type="component" value="Unassembled WGS sequence"/>
</dbReference>
<evidence type="ECO:0000256" key="7">
    <source>
        <dbReference type="ARBA" id="ARBA00023118"/>
    </source>
</evidence>
<name>A0ABU9KXS4_9FLAO</name>
<sequence>MARLCKNEFTDELRILFDANPLRIPQTGMQPLTILEIDSSKKARYFTQFKSLIDGDFGDPVEIRTEELAGFSMKKSKKVKVGLGLDLLQSYLGAFGVPPGAIEGEIQKDDKFSLSFSNVSRNYFDQVELGRFLEENEIRINEKFISLKSPDSKLAIIIDAIVSKDFNISVYDKSDNGVNLSLPAIEESIANAKIEVRVSQEASNDISFKKDYPLTFAFSCKEIQIVDGKIVAGELIQNARSIGPDTTKQNLLDDDMDQGALLIEISSDDI</sequence>
<keyword evidence="6" id="KW-0812">Transmembrane</keyword>
<comment type="similarity">
    <text evidence="9">Belongs to the bacterial gasdermin family.</text>
</comment>
<keyword evidence="5" id="KW-0963">Cytoplasm</keyword>
<reference evidence="12 13" key="1">
    <citation type="submission" date="2024-04" db="EMBL/GenBank/DDBJ databases">
        <title>whole genome sequencing of Lutimonas vermicola strain IMCC1616.</title>
        <authorList>
            <person name="Bae S.S."/>
        </authorList>
    </citation>
    <scope>NUCLEOTIDE SEQUENCE [LARGE SCALE GENOMIC DNA]</scope>
    <source>
        <strain evidence="12 13">IMCC1616</strain>
    </source>
</reference>
<comment type="subcellular location">
    <subcellularLocation>
        <location evidence="2">Cell membrane</location>
        <topology evidence="2">Multi-pass membrane protein</topology>
    </subcellularLocation>
    <subcellularLocation>
        <location evidence="1">Cytoplasm</location>
    </subcellularLocation>
</comment>
<evidence type="ECO:0000256" key="4">
    <source>
        <dbReference type="ARBA" id="ARBA00022475"/>
    </source>
</evidence>
<evidence type="ECO:0000256" key="10">
    <source>
        <dbReference type="ARBA" id="ARBA00093798"/>
    </source>
</evidence>
<accession>A0ABU9KXS4</accession>
<keyword evidence="4" id="KW-1003">Cell membrane</keyword>
<evidence type="ECO:0000313" key="12">
    <source>
        <dbReference type="EMBL" id="MEL4454899.1"/>
    </source>
</evidence>
<organism evidence="12 13">
    <name type="scientific">Lutimonas vermicola</name>
    <dbReference type="NCBI Taxonomy" id="414288"/>
    <lineage>
        <taxon>Bacteria</taxon>
        <taxon>Pseudomonadati</taxon>
        <taxon>Bacteroidota</taxon>
        <taxon>Flavobacteriia</taxon>
        <taxon>Flavobacteriales</taxon>
        <taxon>Flavobacteriaceae</taxon>
        <taxon>Lutimonas</taxon>
    </lineage>
</organism>
<evidence type="ECO:0000256" key="11">
    <source>
        <dbReference type="ARBA" id="ARBA00093802"/>
    </source>
</evidence>
<evidence type="ECO:0000256" key="9">
    <source>
        <dbReference type="ARBA" id="ARBA00093769"/>
    </source>
</evidence>
<dbReference type="RefSeq" id="WP_342158611.1">
    <property type="nucleotide sequence ID" value="NZ_JBCDNA010000001.1"/>
</dbReference>
<keyword evidence="7" id="KW-0051">Antiviral defense</keyword>
<evidence type="ECO:0000256" key="3">
    <source>
        <dbReference type="ARBA" id="ARBA00022452"/>
    </source>
</evidence>
<proteinExistence type="inferred from homology"/>
<evidence type="ECO:0000256" key="8">
    <source>
        <dbReference type="ARBA" id="ARBA00023136"/>
    </source>
</evidence>
<gene>
    <name evidence="12" type="ORF">AABB81_03265</name>
</gene>
<evidence type="ECO:0000256" key="2">
    <source>
        <dbReference type="ARBA" id="ARBA00004651"/>
    </source>
</evidence>
<keyword evidence="8" id="KW-0472">Membrane</keyword>
<evidence type="ECO:0000313" key="13">
    <source>
        <dbReference type="Proteomes" id="UP001474120"/>
    </source>
</evidence>
<evidence type="ECO:0000256" key="6">
    <source>
        <dbReference type="ARBA" id="ARBA00022692"/>
    </source>
</evidence>
<dbReference type="EMBL" id="JBCDNA010000001">
    <property type="protein sequence ID" value="MEL4454899.1"/>
    <property type="molecule type" value="Genomic_DNA"/>
</dbReference>
<dbReference type="InterPro" id="IPR058978">
    <property type="entry name" value="GSDM_bact-type"/>
</dbReference>